<feature type="region of interest" description="Disordered" evidence="21">
    <location>
        <begin position="568"/>
        <end position="604"/>
    </location>
</feature>
<dbReference type="GO" id="GO:0006974">
    <property type="term" value="P:DNA damage response"/>
    <property type="evidence" value="ECO:0007669"/>
    <property type="project" value="UniProtKB-KW"/>
</dbReference>
<evidence type="ECO:0000256" key="17">
    <source>
        <dbReference type="ARBA" id="ARBA00041525"/>
    </source>
</evidence>
<evidence type="ECO:0000256" key="3">
    <source>
        <dbReference type="ARBA" id="ARBA00022490"/>
    </source>
</evidence>
<evidence type="ECO:0000256" key="12">
    <source>
        <dbReference type="ARBA" id="ARBA00023054"/>
    </source>
</evidence>
<comment type="subcellular location">
    <subcellularLocation>
        <location evidence="2">Cytoplasm</location>
    </subcellularLocation>
    <subcellularLocation>
        <location evidence="1">Nucleus</location>
    </subcellularLocation>
</comment>
<evidence type="ECO:0000256" key="10">
    <source>
        <dbReference type="ARBA" id="ARBA00022843"/>
    </source>
</evidence>
<evidence type="ECO:0000256" key="7">
    <source>
        <dbReference type="ARBA" id="ARBA00022763"/>
    </source>
</evidence>
<dbReference type="Proteomes" id="UP000000539">
    <property type="component" value="Unassembled WGS sequence"/>
</dbReference>
<keyword evidence="4" id="KW-1017">Isopeptide bond</keyword>
<keyword evidence="10" id="KW-0832">Ubl conjugation</keyword>
<feature type="coiled-coil region" evidence="20">
    <location>
        <begin position="304"/>
        <end position="430"/>
    </location>
</feature>
<evidence type="ECO:0000256" key="18">
    <source>
        <dbReference type="ARBA" id="ARBA00041660"/>
    </source>
</evidence>
<evidence type="ECO:0000256" key="15">
    <source>
        <dbReference type="ARBA" id="ARBA00023242"/>
    </source>
</evidence>
<dbReference type="GeneTree" id="ENSGT00530000063808"/>
<keyword evidence="13" id="KW-1015">Disulfide bond</keyword>
<dbReference type="GO" id="GO:0005634">
    <property type="term" value="C:nucleus"/>
    <property type="evidence" value="ECO:0000318"/>
    <property type="project" value="GO_Central"/>
</dbReference>
<reference evidence="24" key="2">
    <citation type="submission" date="2025-09" db="UniProtKB">
        <authorList>
            <consortium name="Ensembl"/>
        </authorList>
    </citation>
    <scope>IDENTIFICATION</scope>
    <source>
        <strain evidence="24">broiler</strain>
    </source>
</reference>
<keyword evidence="5" id="KW-0597">Phosphoprotein</keyword>
<evidence type="ECO:0000256" key="8">
    <source>
        <dbReference type="ARBA" id="ARBA00022771"/>
    </source>
</evidence>
<evidence type="ECO:0000256" key="9">
    <source>
        <dbReference type="ARBA" id="ARBA00022833"/>
    </source>
</evidence>
<keyword evidence="8" id="KW-0863">Zinc-finger</keyword>
<keyword evidence="12 20" id="KW-0175">Coiled coil</keyword>
<keyword evidence="25" id="KW-1185">Reference proteome</keyword>
<reference evidence="24" key="1">
    <citation type="submission" date="2025-08" db="UniProtKB">
        <authorList>
            <consortium name="Ensembl"/>
        </authorList>
    </citation>
    <scope>IDENTIFICATION</scope>
    <source>
        <strain evidence="24">broiler</strain>
    </source>
</reference>
<keyword evidence="9" id="KW-0862">Zinc</keyword>
<evidence type="ECO:0000256" key="4">
    <source>
        <dbReference type="ARBA" id="ARBA00022499"/>
    </source>
</evidence>
<dbReference type="GO" id="GO:0008270">
    <property type="term" value="F:zinc ion binding"/>
    <property type="evidence" value="ECO:0007669"/>
    <property type="project" value="UniProtKB-KW"/>
</dbReference>
<feature type="domain" description="NF-kappa-B essential modulator NEMO N-terminal" evidence="22">
    <location>
        <begin position="199"/>
        <end position="245"/>
    </location>
</feature>
<evidence type="ECO:0000256" key="16">
    <source>
        <dbReference type="ARBA" id="ARBA00040893"/>
    </source>
</evidence>
<protein>
    <recommendedName>
        <fullName evidence="16">NF-kappa-B essential modulator</fullName>
    </recommendedName>
    <alternativeName>
        <fullName evidence="18">IkB kinase-associated protein 1</fullName>
    </alternativeName>
    <alternativeName>
        <fullName evidence="19">Inhibitor of nuclear factor kappa-B kinase subunit gamma</fullName>
    </alternativeName>
    <alternativeName>
        <fullName evidence="17">NF-kappa-B essential modifier</fullName>
    </alternativeName>
</protein>
<dbReference type="InterPro" id="IPR021063">
    <property type="entry name" value="NEMO_N"/>
</dbReference>
<evidence type="ECO:0000256" key="5">
    <source>
        <dbReference type="ARBA" id="ARBA00022553"/>
    </source>
</evidence>
<dbReference type="Pfam" id="PF16516">
    <property type="entry name" value="CC2-LZ"/>
    <property type="match status" value="1"/>
</dbReference>
<dbReference type="Gene3D" id="1.20.5.990">
    <property type="entry name" value="Nemo cc2-lz domain - 1d5 darpin complex"/>
    <property type="match status" value="1"/>
</dbReference>
<proteinExistence type="predicted"/>
<organism evidence="24 25">
    <name type="scientific">Gallus gallus</name>
    <name type="common">Chicken</name>
    <dbReference type="NCBI Taxonomy" id="9031"/>
    <lineage>
        <taxon>Eukaryota</taxon>
        <taxon>Metazoa</taxon>
        <taxon>Chordata</taxon>
        <taxon>Craniata</taxon>
        <taxon>Vertebrata</taxon>
        <taxon>Euteleostomi</taxon>
        <taxon>Archelosauria</taxon>
        <taxon>Archosauria</taxon>
        <taxon>Dinosauria</taxon>
        <taxon>Saurischia</taxon>
        <taxon>Theropoda</taxon>
        <taxon>Coelurosauria</taxon>
        <taxon>Aves</taxon>
        <taxon>Neognathae</taxon>
        <taxon>Galloanserae</taxon>
        <taxon>Galliformes</taxon>
        <taxon>Phasianidae</taxon>
        <taxon>Phasianinae</taxon>
        <taxon>Gallus</taxon>
    </lineage>
</organism>
<evidence type="ECO:0000256" key="2">
    <source>
        <dbReference type="ARBA" id="ARBA00004496"/>
    </source>
</evidence>
<keyword evidence="15" id="KW-0539">Nucleus</keyword>
<evidence type="ECO:0000313" key="24">
    <source>
        <dbReference type="Ensembl" id="ENSGALP00010000127.1"/>
    </source>
</evidence>
<evidence type="ECO:0000259" key="23">
    <source>
        <dbReference type="Pfam" id="PF16516"/>
    </source>
</evidence>
<evidence type="ECO:0000259" key="22">
    <source>
        <dbReference type="Pfam" id="PF11577"/>
    </source>
</evidence>
<dbReference type="AlphaFoldDB" id="A0A8V0WZH6"/>
<gene>
    <name evidence="24" type="primary">IKBKG</name>
</gene>
<feature type="domain" description="NF-kappa-B essential modulator NEMO CC2-LZ" evidence="23">
    <location>
        <begin position="469"/>
        <end position="553"/>
    </location>
</feature>
<name>A0A8V0WZH6_CHICK</name>
<keyword evidence="3" id="KW-0963">Cytoplasm</keyword>
<feature type="region of interest" description="Disordered" evidence="21">
    <location>
        <begin position="243"/>
        <end position="303"/>
    </location>
</feature>
<sequence>MCPYGVSLCPYVPQEPCAVAVCPYGVSMCPYGVSMCPYVPQEPCAVAVCPYGVSVCPYGVSLNMSPRSPAPWQCVPMGCQCVPMGCQCVPMGSQCVPMGCQCVPMGSQCVPMSPRSPAPWQCVPMGSLSICPYVSLRRGSVSLWGVTVSLCMSPRSPAPWQCVPMGCHCVPMYVPQEPCAVAVCPYGVSLCPYVCPPGALRRGSAALRQRCEELQRLQSQRRAEREVLRGRAGQARALVEALRRERDEARRGRTSPTAAAEVTPEVTPEVPSLGAAPPSPPRSEAGGFSAPQDPPAAPQELRSTAELQRRLAATEAELVAARQAQEAAELRAQEAAREAELQLQALRRQLEQDKAQVKAQVTSLLGELQESQSRLESSRRERGELEMRAQAAAERCRALEEAAAAHSVQLDQLRLQVANLETALRVERQGATEEKWKLVQLQVAYHHLFQEYDAHIKASMEGDKRSQGAARQLAEVTAQLQQAEEALAAKQELIDKLKAEAEQQRAALETVPVLQAQADIFAADFAAERAAREQLHAQREALQAALTQLQRQLRLEAEGAARARMEEMRKPPLGAAPPRRQFWGAPPSPRTAGFLLPQMSVQST</sequence>
<dbReference type="OrthoDB" id="9219656at2759"/>
<dbReference type="InterPro" id="IPR032419">
    <property type="entry name" value="CC2-LZ_dom"/>
</dbReference>
<keyword evidence="11" id="KW-0805">Transcription regulation</keyword>
<evidence type="ECO:0000256" key="14">
    <source>
        <dbReference type="ARBA" id="ARBA00023163"/>
    </source>
</evidence>
<dbReference type="Pfam" id="PF11577">
    <property type="entry name" value="NEMO"/>
    <property type="match status" value="1"/>
</dbReference>
<evidence type="ECO:0000256" key="6">
    <source>
        <dbReference type="ARBA" id="ARBA00022723"/>
    </source>
</evidence>
<dbReference type="GO" id="GO:0005737">
    <property type="term" value="C:cytoplasm"/>
    <property type="evidence" value="ECO:0000318"/>
    <property type="project" value="GO_Central"/>
</dbReference>
<evidence type="ECO:0000256" key="11">
    <source>
        <dbReference type="ARBA" id="ARBA00023015"/>
    </source>
</evidence>
<evidence type="ECO:0000256" key="13">
    <source>
        <dbReference type="ARBA" id="ARBA00023157"/>
    </source>
</evidence>
<dbReference type="PANTHER" id="PTHR31553:SF3">
    <property type="entry name" value="NF-KAPPA-B ESSENTIAL MODULATOR"/>
    <property type="match status" value="1"/>
</dbReference>
<evidence type="ECO:0000256" key="20">
    <source>
        <dbReference type="SAM" id="Coils"/>
    </source>
</evidence>
<dbReference type="GO" id="GO:0043123">
    <property type="term" value="P:positive regulation of canonical NF-kappaB signal transduction"/>
    <property type="evidence" value="ECO:0000318"/>
    <property type="project" value="GO_Central"/>
</dbReference>
<dbReference type="Gene3D" id="1.20.5.390">
    <property type="entry name" value="L1 transposable element, trimerization domain"/>
    <property type="match status" value="2"/>
</dbReference>
<keyword evidence="6" id="KW-0479">Metal-binding</keyword>
<evidence type="ECO:0000313" key="25">
    <source>
        <dbReference type="Proteomes" id="UP000000539"/>
    </source>
</evidence>
<dbReference type="GO" id="GO:0008385">
    <property type="term" value="C:IkappaB kinase complex"/>
    <property type="evidence" value="ECO:0000318"/>
    <property type="project" value="GO_Central"/>
</dbReference>
<dbReference type="InterPro" id="IPR051301">
    <property type="entry name" value="Optineurin/NFkB_EssMod"/>
</dbReference>
<dbReference type="FunFam" id="1.20.5.990:FF:000003">
    <property type="entry name" value="NF-kappa-B essential modulator isoform X1"/>
    <property type="match status" value="1"/>
</dbReference>
<dbReference type="PANTHER" id="PTHR31553">
    <property type="entry name" value="NF-KAPPA-B ESSENTIAL MODULATOR"/>
    <property type="match status" value="1"/>
</dbReference>
<evidence type="ECO:0000256" key="1">
    <source>
        <dbReference type="ARBA" id="ARBA00004123"/>
    </source>
</evidence>
<dbReference type="FunFam" id="1.20.5.390:FF:000002">
    <property type="entry name" value="NF-kappa-B essential modulator isoform X1"/>
    <property type="match status" value="1"/>
</dbReference>
<evidence type="ECO:0000256" key="21">
    <source>
        <dbReference type="SAM" id="MobiDB-lite"/>
    </source>
</evidence>
<keyword evidence="7" id="KW-0227">DNA damage</keyword>
<evidence type="ECO:0000256" key="19">
    <source>
        <dbReference type="ARBA" id="ARBA00043239"/>
    </source>
</evidence>
<feature type="coiled-coil region" evidence="20">
    <location>
        <begin position="466"/>
        <end position="507"/>
    </location>
</feature>
<dbReference type="Ensembl" id="ENSGALT00010000243.1">
    <property type="protein sequence ID" value="ENSGALP00010000127.1"/>
    <property type="gene ID" value="ENSGALG00010000134.1"/>
</dbReference>
<dbReference type="GO" id="GO:0070530">
    <property type="term" value="F:K63-linked polyubiquitin modification-dependent protein binding"/>
    <property type="evidence" value="ECO:0000318"/>
    <property type="project" value="GO_Central"/>
</dbReference>
<accession>A0A8V0WZH6</accession>
<keyword evidence="14" id="KW-0804">Transcription</keyword>